<evidence type="ECO:0008006" key="4">
    <source>
        <dbReference type="Google" id="ProtNLM"/>
    </source>
</evidence>
<evidence type="ECO:0000313" key="2">
    <source>
        <dbReference type="EMBL" id="MFH8551980.1"/>
    </source>
</evidence>
<organism evidence="2 3">
    <name type="scientific">Streptomyces longisporoflavus</name>
    <dbReference type="NCBI Taxonomy" id="28044"/>
    <lineage>
        <taxon>Bacteria</taxon>
        <taxon>Bacillati</taxon>
        <taxon>Actinomycetota</taxon>
        <taxon>Actinomycetes</taxon>
        <taxon>Kitasatosporales</taxon>
        <taxon>Streptomycetaceae</taxon>
        <taxon>Streptomyces</taxon>
    </lineage>
</organism>
<comment type="caution">
    <text evidence="2">The sequence shown here is derived from an EMBL/GenBank/DDBJ whole genome shotgun (WGS) entry which is preliminary data.</text>
</comment>
<keyword evidence="1" id="KW-0472">Membrane</keyword>
<keyword evidence="1" id="KW-1133">Transmembrane helix</keyword>
<accession>A0ABW7R3Y1</accession>
<feature type="transmembrane region" description="Helical" evidence="1">
    <location>
        <begin position="136"/>
        <end position="155"/>
    </location>
</feature>
<protein>
    <recommendedName>
        <fullName evidence="4">Glycine zipper family protein</fullName>
    </recommendedName>
</protein>
<keyword evidence="1" id="KW-0812">Transmembrane</keyword>
<keyword evidence="3" id="KW-1185">Reference proteome</keyword>
<proteinExistence type="predicted"/>
<evidence type="ECO:0000313" key="3">
    <source>
        <dbReference type="Proteomes" id="UP001610818"/>
    </source>
</evidence>
<sequence length="180" mass="19757">MKAIDYLIRDGRAIETSNAHPTKSRLVRPMLEIDLPFITDVNLQDFSKITIAEFDSYSGFRVFLREKLLSLDDAVNAEQSDVALTLAGQEIEQEILAIKAQMEVAQRTRAFAATGASVGTVSAVLVAVWAPALEQVLTILGASGGIWGALSSIAADTKTRELKNNRWHYVWALQSASRHN</sequence>
<name>A0ABW7R3Y1_9ACTN</name>
<gene>
    <name evidence="2" type="ORF">ACH4F9_44115</name>
</gene>
<reference evidence="2 3" key="1">
    <citation type="submission" date="2024-10" db="EMBL/GenBank/DDBJ databases">
        <title>The Natural Products Discovery Center: Release of the First 8490 Sequenced Strains for Exploring Actinobacteria Biosynthetic Diversity.</title>
        <authorList>
            <person name="Kalkreuter E."/>
            <person name="Kautsar S.A."/>
            <person name="Yang D."/>
            <person name="Bader C.D."/>
            <person name="Teijaro C.N."/>
            <person name="Fluegel L."/>
            <person name="Davis C.M."/>
            <person name="Simpson J.R."/>
            <person name="Lauterbach L."/>
            <person name="Steele A.D."/>
            <person name="Gui C."/>
            <person name="Meng S."/>
            <person name="Li G."/>
            <person name="Viehrig K."/>
            <person name="Ye F."/>
            <person name="Su P."/>
            <person name="Kiefer A.F."/>
            <person name="Nichols A."/>
            <person name="Cepeda A.J."/>
            <person name="Yan W."/>
            <person name="Fan B."/>
            <person name="Jiang Y."/>
            <person name="Adhikari A."/>
            <person name="Zheng C.-J."/>
            <person name="Schuster L."/>
            <person name="Cowan T.M."/>
            <person name="Smanski M.J."/>
            <person name="Chevrette M.G."/>
            <person name="De Carvalho L.P.S."/>
            <person name="Shen B."/>
        </authorList>
    </citation>
    <scope>NUCLEOTIDE SEQUENCE [LARGE SCALE GENOMIC DNA]</scope>
    <source>
        <strain evidence="2 3">NPDC017990</strain>
    </source>
</reference>
<dbReference type="Proteomes" id="UP001610818">
    <property type="component" value="Unassembled WGS sequence"/>
</dbReference>
<feature type="transmembrane region" description="Helical" evidence="1">
    <location>
        <begin position="110"/>
        <end position="130"/>
    </location>
</feature>
<dbReference type="RefSeq" id="WP_397719115.1">
    <property type="nucleotide sequence ID" value="NZ_JBIRGN010000020.1"/>
</dbReference>
<evidence type="ECO:0000256" key="1">
    <source>
        <dbReference type="SAM" id="Phobius"/>
    </source>
</evidence>
<dbReference type="EMBL" id="JBIRGQ010000020">
    <property type="protein sequence ID" value="MFH8551980.1"/>
    <property type="molecule type" value="Genomic_DNA"/>
</dbReference>